<feature type="domain" description="Ferritin-like diiron" evidence="13">
    <location>
        <begin position="7"/>
        <end position="92"/>
    </location>
</feature>
<dbReference type="Proteomes" id="UP000694724">
    <property type="component" value="Unplaced"/>
</dbReference>
<feature type="binding site" evidence="11">
    <location>
        <position position="59"/>
    </location>
    <ligand>
        <name>Fe cation</name>
        <dbReference type="ChEBI" id="CHEBI:24875"/>
        <label>1</label>
    </ligand>
</feature>
<evidence type="ECO:0000256" key="2">
    <source>
        <dbReference type="ARBA" id="ARBA00004419"/>
    </source>
</evidence>
<evidence type="ECO:0000256" key="7">
    <source>
        <dbReference type="ARBA" id="ARBA00023228"/>
    </source>
</evidence>
<dbReference type="InterPro" id="IPR009040">
    <property type="entry name" value="Ferritin-like_diiron"/>
</dbReference>
<evidence type="ECO:0000256" key="6">
    <source>
        <dbReference type="ARBA" id="ARBA00023004"/>
    </source>
</evidence>
<keyword evidence="4 12" id="KW-0409">Iron storage</keyword>
<protein>
    <recommendedName>
        <fullName evidence="12">Ferritin</fullName>
    </recommendedName>
</protein>
<evidence type="ECO:0000256" key="12">
    <source>
        <dbReference type="RuleBase" id="RU361145"/>
    </source>
</evidence>
<dbReference type="GO" id="GO:0008199">
    <property type="term" value="F:ferric iron binding"/>
    <property type="evidence" value="ECO:0007669"/>
    <property type="project" value="InterPro"/>
</dbReference>
<dbReference type="GO" id="GO:0005764">
    <property type="term" value="C:lysosome"/>
    <property type="evidence" value="ECO:0007669"/>
    <property type="project" value="UniProtKB-SubCell"/>
</dbReference>
<dbReference type="InterPro" id="IPR012347">
    <property type="entry name" value="Ferritin-like"/>
</dbReference>
<accession>A0A8D0IEY1</accession>
<comment type="function">
    <text evidence="9">Stores iron in a soluble, non-toxic, readily available form. Important for iron homeostasis. Has ferroxidase activity. Iron is taken up in the ferrous form and deposited as ferric hydroxides after oxidation. Also plays a role in delivery of iron to cells. Mediates iron uptake in capsule cells of the developing kidney. Delivery to lysosomes is mediated by the cargo receptor NCOA4 for autophagic degradation and release of iron.</text>
</comment>
<dbReference type="SUPFAM" id="SSF47240">
    <property type="entry name" value="Ferritin-like"/>
    <property type="match status" value="1"/>
</dbReference>
<dbReference type="GO" id="GO:0005776">
    <property type="term" value="C:autophagosome"/>
    <property type="evidence" value="ECO:0007669"/>
    <property type="project" value="UniProtKB-SubCell"/>
</dbReference>
<evidence type="ECO:0000256" key="10">
    <source>
        <dbReference type="ARBA" id="ARBA00047990"/>
    </source>
</evidence>
<evidence type="ECO:0000256" key="8">
    <source>
        <dbReference type="ARBA" id="ARBA00044959"/>
    </source>
</evidence>
<dbReference type="GO" id="GO:0004322">
    <property type="term" value="F:ferroxidase activity"/>
    <property type="evidence" value="ECO:0007669"/>
    <property type="project" value="UniProtKB-EC"/>
</dbReference>
<comment type="similarity">
    <text evidence="3 12">Belongs to the ferritin family.</text>
</comment>
<dbReference type="Ensembl" id="ENSSSCT00055046122.1">
    <property type="protein sequence ID" value="ENSSSCP00055036780.1"/>
    <property type="gene ID" value="ENSSSCG00055023437.1"/>
</dbReference>
<comment type="catalytic activity">
    <reaction evidence="10">
        <text>4 Fe(2+) + O2 + 4 H(+) = 4 Fe(3+) + 2 H2O</text>
        <dbReference type="Rhea" id="RHEA:11148"/>
        <dbReference type="ChEBI" id="CHEBI:15377"/>
        <dbReference type="ChEBI" id="CHEBI:15378"/>
        <dbReference type="ChEBI" id="CHEBI:15379"/>
        <dbReference type="ChEBI" id="CHEBI:29033"/>
        <dbReference type="ChEBI" id="CHEBI:29034"/>
        <dbReference type="EC" id="1.16.3.1"/>
    </reaction>
</comment>
<evidence type="ECO:0000256" key="11">
    <source>
        <dbReference type="PIRSR" id="PIRSR601519-1"/>
    </source>
</evidence>
<comment type="subcellular location">
    <subcellularLocation>
        <location evidence="2">Cytoplasmic vesicle</location>
        <location evidence="2">Autophagosome</location>
    </subcellularLocation>
    <subcellularLocation>
        <location evidence="1">Lysosome</location>
    </subcellularLocation>
</comment>
<proteinExistence type="inferred from homology"/>
<dbReference type="InterPro" id="IPR008331">
    <property type="entry name" value="Ferritin_DPS_dom"/>
</dbReference>
<dbReference type="Proteomes" id="UP000694728">
    <property type="component" value="Unplaced"/>
</dbReference>
<reference evidence="14" key="1">
    <citation type="submission" date="2025-05" db="UniProtKB">
        <authorList>
            <consortium name="Ensembl"/>
        </authorList>
    </citation>
    <scope>IDENTIFICATION</scope>
</reference>
<evidence type="ECO:0000256" key="3">
    <source>
        <dbReference type="ARBA" id="ARBA00007513"/>
    </source>
</evidence>
<dbReference type="InterPro" id="IPR001519">
    <property type="entry name" value="Ferritin"/>
</dbReference>
<evidence type="ECO:0000256" key="5">
    <source>
        <dbReference type="ARBA" id="ARBA00022723"/>
    </source>
</evidence>
<dbReference type="Proteomes" id="UP000694727">
    <property type="component" value="Unplaced"/>
</dbReference>
<feature type="binding site" evidence="11">
    <location>
        <position position="24"/>
    </location>
    <ligand>
        <name>Fe cation</name>
        <dbReference type="ChEBI" id="CHEBI:24875"/>
        <label>1</label>
    </ligand>
</feature>
<keyword evidence="6 11" id="KW-0408">Iron</keyword>
<evidence type="ECO:0000313" key="15">
    <source>
        <dbReference type="Proteomes" id="UP000694727"/>
    </source>
</evidence>
<evidence type="ECO:0000313" key="14">
    <source>
        <dbReference type="Ensembl" id="ENSSSCP00025037562.1"/>
    </source>
</evidence>
<keyword evidence="5 11" id="KW-0479">Metal-binding</keyword>
<name>A0A8D0IEY1_PIG</name>
<organism evidence="14 15">
    <name type="scientific">Sus scrofa</name>
    <name type="common">Pig</name>
    <dbReference type="NCBI Taxonomy" id="9823"/>
    <lineage>
        <taxon>Eukaryota</taxon>
        <taxon>Metazoa</taxon>
        <taxon>Chordata</taxon>
        <taxon>Craniata</taxon>
        <taxon>Vertebrata</taxon>
        <taxon>Euteleostomi</taxon>
        <taxon>Mammalia</taxon>
        <taxon>Eutheria</taxon>
        <taxon>Laurasiatheria</taxon>
        <taxon>Artiodactyla</taxon>
        <taxon>Suina</taxon>
        <taxon>Suidae</taxon>
        <taxon>Sus</taxon>
    </lineage>
</organism>
<dbReference type="Gene3D" id="1.20.1260.10">
    <property type="match status" value="1"/>
</dbReference>
<evidence type="ECO:0000259" key="13">
    <source>
        <dbReference type="PROSITE" id="PS50905"/>
    </source>
</evidence>
<dbReference type="Ensembl" id="ENSSSCT00045032547.1">
    <property type="protein sequence ID" value="ENSSSCP00045022528.1"/>
    <property type="gene ID" value="ENSSSCG00045019136.1"/>
</dbReference>
<dbReference type="Ensembl" id="ENSSSCT00025086316.1">
    <property type="protein sequence ID" value="ENSSSCP00025037562.1"/>
    <property type="gene ID" value="ENSSSCG00025063051.1"/>
</dbReference>
<evidence type="ECO:0000256" key="4">
    <source>
        <dbReference type="ARBA" id="ARBA00022434"/>
    </source>
</evidence>
<dbReference type="GO" id="GO:0006826">
    <property type="term" value="P:iron ion transport"/>
    <property type="evidence" value="ECO:0007669"/>
    <property type="project" value="InterPro"/>
</dbReference>
<evidence type="ECO:0000256" key="9">
    <source>
        <dbReference type="ARBA" id="ARBA00045964"/>
    </source>
</evidence>
<dbReference type="PANTHER" id="PTHR11431:SF37">
    <property type="entry name" value="FERRITIN HEAVY CHAIN"/>
    <property type="match status" value="1"/>
</dbReference>
<dbReference type="PANTHER" id="PTHR11431">
    <property type="entry name" value="FERRITIN"/>
    <property type="match status" value="1"/>
</dbReference>
<dbReference type="GO" id="GO:0006879">
    <property type="term" value="P:intracellular iron ion homeostasis"/>
    <property type="evidence" value="ECO:0007669"/>
    <property type="project" value="UniProtKB-KW"/>
</dbReference>
<dbReference type="AlphaFoldDB" id="A0A8D0IEY1"/>
<dbReference type="Pfam" id="PF00210">
    <property type="entry name" value="Ferritin"/>
    <property type="match status" value="1"/>
</dbReference>
<evidence type="ECO:0000256" key="1">
    <source>
        <dbReference type="ARBA" id="ARBA00004371"/>
    </source>
</evidence>
<dbReference type="InterPro" id="IPR009078">
    <property type="entry name" value="Ferritin-like_SF"/>
</dbReference>
<feature type="binding site" evidence="11">
    <location>
        <position position="62"/>
    </location>
    <ligand>
        <name>Fe cation</name>
        <dbReference type="ChEBI" id="CHEBI:24875"/>
        <label>1</label>
    </ligand>
</feature>
<dbReference type="PROSITE" id="PS50905">
    <property type="entry name" value="FERRITIN_LIKE"/>
    <property type="match status" value="1"/>
</dbReference>
<comment type="subunit">
    <text evidence="8">Oligomer of 24 subunits. There are two types of subunits: L (light) chain and H (heavy) chain. The major chain can be light or heavy, depending on the species and tissue type. The functional molecule forms a roughly spherical shell with a diameter of 12 nm and contains a central cavity into which the insoluble mineral iron core is deposited. Interacts with NCOA4; NCOA4 promotes targeting of the iron-binding ferritin complex to autolysosomes following starvation or iron depletion.</text>
</comment>
<sequence length="92" mass="10587">MTTSCSWQVHQDSEAAIHRQPNLELCASSVSLSTSYYFDCDDVALKNFAEYVLHQSREEREHAETLMKLQNQRGGRILLQDICPLTGEWLNK</sequence>
<comment type="function">
    <text evidence="12">Stores iron in a soluble, non-toxic, readily available form. Important for iron homeostasis. Iron is taken up in the ferrous form and deposited as ferric hydroxides after oxidation.</text>
</comment>
<keyword evidence="7" id="KW-0458">Lysosome</keyword>